<keyword evidence="1" id="KW-0175">Coiled coil</keyword>
<proteinExistence type="predicted"/>
<organism evidence="3 4">
    <name type="scientific">Erwinia tracheiphila</name>
    <dbReference type="NCBI Taxonomy" id="65700"/>
    <lineage>
        <taxon>Bacteria</taxon>
        <taxon>Pseudomonadati</taxon>
        <taxon>Pseudomonadota</taxon>
        <taxon>Gammaproteobacteria</taxon>
        <taxon>Enterobacterales</taxon>
        <taxon>Erwiniaceae</taxon>
        <taxon>Erwinia</taxon>
    </lineage>
</organism>
<dbReference type="RefSeq" id="WP_016190496.1">
    <property type="nucleotide sequence ID" value="NZ_CP089932.1"/>
</dbReference>
<keyword evidence="2" id="KW-0472">Membrane</keyword>
<evidence type="ECO:0000313" key="3">
    <source>
        <dbReference type="EMBL" id="KKF37396.1"/>
    </source>
</evidence>
<evidence type="ECO:0000313" key="4">
    <source>
        <dbReference type="Proteomes" id="UP000033924"/>
    </source>
</evidence>
<keyword evidence="2" id="KW-1133">Transmembrane helix</keyword>
<name>A0A0M2KK62_9GAMM</name>
<evidence type="ECO:0000256" key="1">
    <source>
        <dbReference type="SAM" id="Coils"/>
    </source>
</evidence>
<dbReference type="Proteomes" id="UP000033924">
    <property type="component" value="Unassembled WGS sequence"/>
</dbReference>
<gene>
    <name evidence="3" type="ORF">SY86_21490</name>
</gene>
<feature type="coiled-coil region" evidence="1">
    <location>
        <begin position="1"/>
        <end position="39"/>
    </location>
</feature>
<accession>A0A0M2KK62</accession>
<dbReference type="EMBL" id="JXNU01000003">
    <property type="protein sequence ID" value="KKF37396.1"/>
    <property type="molecule type" value="Genomic_DNA"/>
</dbReference>
<keyword evidence="2" id="KW-0812">Transmembrane</keyword>
<feature type="transmembrane region" description="Helical" evidence="2">
    <location>
        <begin position="57"/>
        <end position="76"/>
    </location>
</feature>
<sequence length="460" mass="51916">MLLIERDARQHKAELEKLREENRHLLQQVSNKIDNAKAEITENAITKTMAVLNHARAGLLAIVSALAVTLAVTDFVRLNGLTRQLTIYYTDTMHNGLRFDDNNSERHKILDNLRTDALLDSLSLRYARDSARHGASRLELNEGEKQRIMSIIVNPASDDDRFRDALNLITASRSFLGRVIPIADDTGKKITEILSSNEYNNNKKVAVLEAMSNDRALLPFTLKMLNDGTNSYDENILMYAFANVKLFDENRAHQFAEANLTRFTSNYQRIELAKYLIEIDADSSATDALIIELRQQKKTPWQSDNRTLIFARIAHKLKAMPQDVPALAAMMDAQIANGLRMDISSFSEGKPYINLLKSDYRETFSQPESLVGNAHLVDAIIKHAPVSVSRLQKVCDFFQTRDRGLWVTTLMMKPASDTRLTLNSGKVILGKAILDAIWLRVEKRLEITRLSGHGAIKAAR</sequence>
<evidence type="ECO:0000256" key="2">
    <source>
        <dbReference type="SAM" id="Phobius"/>
    </source>
</evidence>
<keyword evidence="4" id="KW-1185">Reference proteome</keyword>
<reference evidence="3 4" key="1">
    <citation type="submission" date="2015-01" db="EMBL/GenBank/DDBJ databases">
        <title>Erwinia tracheiphila.</title>
        <authorList>
            <person name="Shapiro L.R."/>
        </authorList>
    </citation>
    <scope>NUCLEOTIDE SEQUENCE [LARGE SCALE GENOMIC DNA]</scope>
    <source>
        <strain evidence="3 4">BuffGH</strain>
    </source>
</reference>
<comment type="caution">
    <text evidence="3">The sequence shown here is derived from an EMBL/GenBank/DDBJ whole genome shotgun (WGS) entry which is preliminary data.</text>
</comment>
<dbReference type="PATRIC" id="fig|65700.7.peg.5350"/>
<dbReference type="AlphaFoldDB" id="A0A0M2KK62"/>
<protein>
    <submittedName>
        <fullName evidence="3">Uncharacterized protein</fullName>
    </submittedName>
</protein>